<reference evidence="1" key="1">
    <citation type="journal article" date="2012" name="PLoS ONE">
        <title>Gene sets for utilization of primary and secondary nutrition supplies in the distal gut of endangered iberian lynx.</title>
        <authorList>
            <person name="Alcaide M."/>
            <person name="Messina E."/>
            <person name="Richter M."/>
            <person name="Bargiela R."/>
            <person name="Peplies J."/>
            <person name="Huws S.A."/>
            <person name="Newbold C.J."/>
            <person name="Golyshin P.N."/>
            <person name="Simon M.A."/>
            <person name="Lopez G."/>
            <person name="Yakimov M.M."/>
            <person name="Ferrer M."/>
        </authorList>
    </citation>
    <scope>NUCLEOTIDE SEQUENCE</scope>
</reference>
<accession>J9D8D1</accession>
<evidence type="ECO:0000313" key="1">
    <source>
        <dbReference type="EMBL" id="EJX09031.1"/>
    </source>
</evidence>
<gene>
    <name evidence="1" type="ORF">EVA_02861</name>
</gene>
<dbReference type="EMBL" id="AMCI01000482">
    <property type="protein sequence ID" value="EJX09031.1"/>
    <property type="molecule type" value="Genomic_DNA"/>
</dbReference>
<proteinExistence type="predicted"/>
<organism evidence="1">
    <name type="scientific">gut metagenome</name>
    <dbReference type="NCBI Taxonomy" id="749906"/>
    <lineage>
        <taxon>unclassified sequences</taxon>
        <taxon>metagenomes</taxon>
        <taxon>organismal metagenomes</taxon>
    </lineage>
</organism>
<sequence length="149" mass="16594">MELDFLIDARVGGQVISATQALMDQFGVSKQSAIDRDNGGAEVNHGRLDAEQYYGTVASGKTGLLAHYVYSATNVRLREMSISYALPSRWFNEKLNVSVSLTGHNLLMFYHKAPFDPELTANTGTYYQGFDYFMPPSQRSFGFGVKVNF</sequence>
<name>J9D8D1_9ZZZZ</name>
<comment type="caution">
    <text evidence="1">The sequence shown here is derived from an EMBL/GenBank/DDBJ whole genome shotgun (WGS) entry which is preliminary data.</text>
</comment>
<protein>
    <submittedName>
        <fullName evidence="1">Protein containing TonB-dependent receptor, beta-barrel domain protein</fullName>
    </submittedName>
</protein>
<dbReference type="AlphaFoldDB" id="J9D8D1"/>
<keyword evidence="1" id="KW-0675">Receptor</keyword>